<proteinExistence type="inferred from homology"/>
<feature type="coiled-coil region" evidence="4">
    <location>
        <begin position="274"/>
        <end position="372"/>
    </location>
</feature>
<evidence type="ECO:0000256" key="4">
    <source>
        <dbReference type="SAM" id="Coils"/>
    </source>
</evidence>
<reference evidence="6" key="2">
    <citation type="submission" date="2020-09" db="EMBL/GenBank/DDBJ databases">
        <authorList>
            <person name="Sun Q."/>
            <person name="Ohkuma M."/>
        </authorList>
    </citation>
    <scope>NUCLEOTIDE SEQUENCE</scope>
    <source>
        <strain evidence="6">JCM 17251</strain>
    </source>
</reference>
<dbReference type="GO" id="GO:0006302">
    <property type="term" value="P:double-strand break repair"/>
    <property type="evidence" value="ECO:0007669"/>
    <property type="project" value="InterPro"/>
</dbReference>
<dbReference type="InterPro" id="IPR027417">
    <property type="entry name" value="P-loop_NTPase"/>
</dbReference>
<sequence length="1029" mass="119373">MRPLKLTMTAFGPYKDTETVDFEELEGNDIFVISGNTGAGKTTIFDGICFALYGTASGQDRGESKMLRSDFAKDDVHTAVELEFELKGKHYRIRRQLGHVKRGNKSKTGDDIFFFVQKDGEEVPCVDRQIVSEVNERVEQLIGLTQDQFKQIVMLPQGEFRKLLTSDTENKEAILRRLFKTENYQSINKVLKEKRDQAKIDYERQLQIRNDYIQGISSYLPLRTDTFMSELLEAEYPNSNQVAAALEEEASFYAEQVTSGEEKHKQAYELRNKRQSEYHEAEHLNERFRELEEKKQQLKALNEREVEFKEKETRLQAAEEANSLLFFEQQREQAVKVEQSTSVNLKQAKVQLEQAKKELQEAEATFKAEENRKTERDQVAKELNELEKILPVVQGIEETKQKINQIKSRGQEIKQKMEETEKQLVSTEKAYEEYRREISNLDDRIEKLSDKQAEYLQLKDQVRIFERYRNITGEINKLENKATAIINTYNEAKENYQEKETLWLSNQALVLAGHLHDGEPCPVCGSLEHPQIAASAEQTVTTEELQLAKSNFEEKEKAYHQIRIQLEAKKTQQNEILEEVTELTAGEEINTFYEQLVATGKQVRIEVEEYNVVRKKRKEKKEEEEKYVRIKQELEPLYNQLKDKHYTLREQYKTESALLEDRLRDIPESLTDLKVLKNQIKMTQDKKDQLEKAWDSAQKLLETKKEAYTKSETHTLHTEKQFKEITLKVEEASKAFREKLTEAGFESEDAYFKAKLSSEEQRLLKQELTEFKQQLAILSKQTKELTASLKGKEPKDLDALKQELDELEKQYEETFKQLNEARDYQNRALTRKEEILEAEEALVKKEQLVSAISDVHDMLRGQNNKKISFERFLQMEYLEQIIHSANDRLQKLSNNQYYLTRSDRQETHGKQSGLALDVYDNHTGVTRDVKTLSGGEKFNAALSLALGMSDVIQSFQGSIAIDTMFIDEGFGSLDEDALAKAVDTLVDLMESGRMIGVISHVKELKEIFPAILEVKKTKQGHSETAFVLK</sequence>
<keyword evidence="4" id="KW-0175">Coiled coil</keyword>
<comment type="caution">
    <text evidence="6">The sequence shown here is derived from an EMBL/GenBank/DDBJ whole genome shotgun (WGS) entry which is preliminary data.</text>
</comment>
<evidence type="ECO:0000256" key="3">
    <source>
        <dbReference type="ARBA" id="ARBA00013368"/>
    </source>
</evidence>
<dbReference type="InterPro" id="IPR038729">
    <property type="entry name" value="Rad50/SbcC_AAA"/>
</dbReference>
<gene>
    <name evidence="6" type="primary">sbcC</name>
    <name evidence="6" type="ORF">GCM10007971_10610</name>
</gene>
<evidence type="ECO:0000259" key="5">
    <source>
        <dbReference type="Pfam" id="PF13476"/>
    </source>
</evidence>
<accession>A0A918D0A6</accession>
<dbReference type="GO" id="GO:0016887">
    <property type="term" value="F:ATP hydrolysis activity"/>
    <property type="evidence" value="ECO:0007669"/>
    <property type="project" value="InterPro"/>
</dbReference>
<dbReference type="PANTHER" id="PTHR32114">
    <property type="entry name" value="ABC TRANSPORTER ABCH.3"/>
    <property type="match status" value="1"/>
</dbReference>
<feature type="coiled-coil region" evidence="4">
    <location>
        <begin position="613"/>
        <end position="640"/>
    </location>
</feature>
<name>A0A918D0A6_9BACI</name>
<organism evidence="6 7">
    <name type="scientific">Oceanobacillus indicireducens</name>
    <dbReference type="NCBI Taxonomy" id="1004261"/>
    <lineage>
        <taxon>Bacteria</taxon>
        <taxon>Bacillati</taxon>
        <taxon>Bacillota</taxon>
        <taxon>Bacilli</taxon>
        <taxon>Bacillales</taxon>
        <taxon>Bacillaceae</taxon>
        <taxon>Oceanobacillus</taxon>
    </lineage>
</organism>
<feature type="coiled-coil region" evidence="4">
    <location>
        <begin position="761"/>
        <end position="824"/>
    </location>
</feature>
<dbReference type="PANTHER" id="PTHR32114:SF2">
    <property type="entry name" value="ABC TRANSPORTER ABCH.3"/>
    <property type="match status" value="1"/>
</dbReference>
<evidence type="ECO:0000256" key="2">
    <source>
        <dbReference type="ARBA" id="ARBA00011322"/>
    </source>
</evidence>
<comment type="subunit">
    <text evidence="2">Heterodimer of SbcC and SbcD.</text>
</comment>
<dbReference type="Pfam" id="PF13476">
    <property type="entry name" value="AAA_23"/>
    <property type="match status" value="1"/>
</dbReference>
<reference evidence="6" key="1">
    <citation type="journal article" date="2014" name="Int. J. Syst. Evol. Microbiol.">
        <title>Complete genome sequence of Corynebacterium casei LMG S-19264T (=DSM 44701T), isolated from a smear-ripened cheese.</title>
        <authorList>
            <consortium name="US DOE Joint Genome Institute (JGI-PGF)"/>
            <person name="Walter F."/>
            <person name="Albersmeier A."/>
            <person name="Kalinowski J."/>
            <person name="Ruckert C."/>
        </authorList>
    </citation>
    <scope>NUCLEOTIDE SEQUENCE</scope>
    <source>
        <strain evidence="6">JCM 17251</strain>
    </source>
</reference>
<dbReference type="SUPFAM" id="SSF52540">
    <property type="entry name" value="P-loop containing nucleoside triphosphate hydrolases"/>
    <property type="match status" value="1"/>
</dbReference>
<feature type="coiled-coil region" evidence="4">
    <location>
        <begin position="396"/>
        <end position="495"/>
    </location>
</feature>
<keyword evidence="7" id="KW-1185">Reference proteome</keyword>
<dbReference type="RefSeq" id="WP_188856317.1">
    <property type="nucleotide sequence ID" value="NZ_BMOS01000005.1"/>
</dbReference>
<dbReference type="Proteomes" id="UP000624041">
    <property type="component" value="Unassembled WGS sequence"/>
</dbReference>
<protein>
    <recommendedName>
        <fullName evidence="3">Nuclease SbcCD subunit C</fullName>
    </recommendedName>
</protein>
<evidence type="ECO:0000313" key="7">
    <source>
        <dbReference type="Proteomes" id="UP000624041"/>
    </source>
</evidence>
<dbReference type="AlphaFoldDB" id="A0A918D0A6"/>
<dbReference type="EMBL" id="BMOS01000005">
    <property type="protein sequence ID" value="GGN53745.1"/>
    <property type="molecule type" value="Genomic_DNA"/>
</dbReference>
<evidence type="ECO:0000313" key="6">
    <source>
        <dbReference type="EMBL" id="GGN53745.1"/>
    </source>
</evidence>
<feature type="domain" description="Rad50/SbcC-type AAA" evidence="5">
    <location>
        <begin position="5"/>
        <end position="214"/>
    </location>
</feature>
<dbReference type="Pfam" id="PF13558">
    <property type="entry name" value="SbcC_Walker_B"/>
    <property type="match status" value="1"/>
</dbReference>
<dbReference type="Gene3D" id="3.40.50.300">
    <property type="entry name" value="P-loop containing nucleotide triphosphate hydrolases"/>
    <property type="match status" value="2"/>
</dbReference>
<evidence type="ECO:0000256" key="1">
    <source>
        <dbReference type="ARBA" id="ARBA00006930"/>
    </source>
</evidence>
<comment type="similarity">
    <text evidence="1">Belongs to the SMC family. SbcC subfamily.</text>
</comment>